<dbReference type="GO" id="GO:0102810">
    <property type="term" value="F:glutarate-semialdehyde dehydrogenase (NADP+) activity"/>
    <property type="evidence" value="ECO:0007669"/>
    <property type="project" value="UniProtKB-EC"/>
</dbReference>
<dbReference type="PANTHER" id="PTHR43217">
    <property type="entry name" value="SUCCINATE SEMIALDEHYDE DEHYDROGENASE [NAD(P)+] SAD"/>
    <property type="match status" value="1"/>
</dbReference>
<evidence type="ECO:0000313" key="4">
    <source>
        <dbReference type="Proteomes" id="UP000562045"/>
    </source>
</evidence>
<dbReference type="InterPro" id="IPR016162">
    <property type="entry name" value="Ald_DH_N"/>
</dbReference>
<keyword evidence="1 3" id="KW-0560">Oxidoreductase</keyword>
<comment type="caution">
    <text evidence="3">The sequence shown here is derived from an EMBL/GenBank/DDBJ whole genome shotgun (WGS) entry which is preliminary data.</text>
</comment>
<dbReference type="GO" id="GO:0036243">
    <property type="term" value="F:succinate-semialdehyde dehydrogenase (NADP+) activity"/>
    <property type="evidence" value="ECO:0007669"/>
    <property type="project" value="UniProtKB-EC"/>
</dbReference>
<dbReference type="InterPro" id="IPR015590">
    <property type="entry name" value="Aldehyde_DH_dom"/>
</dbReference>
<protein>
    <submittedName>
        <fullName evidence="3">Succinate-semialdehyde dehydrogenase/glutarate-semialdehyde dehydrogenase</fullName>
        <ecNumber evidence="3">1.2.1.16</ecNumber>
        <ecNumber evidence="3">1.2.1.20</ecNumber>
        <ecNumber evidence="3">1.2.1.79</ecNumber>
    </submittedName>
</protein>
<dbReference type="EC" id="1.2.1.20" evidence="3"/>
<dbReference type="PANTHER" id="PTHR43217:SF2">
    <property type="entry name" value="SUCCINATE-SEMIALDEHYDE DEHYDROGENASE [NADP(+)]"/>
    <property type="match status" value="1"/>
</dbReference>
<reference evidence="3 4" key="1">
    <citation type="submission" date="2020-07" db="EMBL/GenBank/DDBJ databases">
        <title>Sequencing the genomes of 1000 actinobacteria strains.</title>
        <authorList>
            <person name="Klenk H.-P."/>
        </authorList>
    </citation>
    <scope>NUCLEOTIDE SEQUENCE [LARGE SCALE GENOMIC DNA]</scope>
    <source>
        <strain evidence="3 4">DSM 15131</strain>
    </source>
</reference>
<accession>A0A7Y9ZKU0</accession>
<gene>
    <name evidence="3" type="ORF">BJ993_002825</name>
</gene>
<organism evidence="3 4">
    <name type="scientific">Nocardioides aromaticivorans</name>
    <dbReference type="NCBI Taxonomy" id="200618"/>
    <lineage>
        <taxon>Bacteria</taxon>
        <taxon>Bacillati</taxon>
        <taxon>Actinomycetota</taxon>
        <taxon>Actinomycetes</taxon>
        <taxon>Propionibacteriales</taxon>
        <taxon>Nocardioidaceae</taxon>
        <taxon>Nocardioides</taxon>
    </lineage>
</organism>
<dbReference type="RefSeq" id="WP_179649407.1">
    <property type="nucleotide sequence ID" value="NZ_JACBZM010000001.1"/>
</dbReference>
<sequence length="456" mass="49009">MSQYVVVDPFTGCEHRRFPGINDRQLDDLVAQAASAVPVVARSTSADRSGLLAKVADLYVERCRDLAEISVMEMGKPIAQAIHEIEFTASIFRYYATNADDLLADEPILVRDGRGEALLRRAPLGVILGVMPWNYPYYQAARFAAPNVLVGNSVLLKPAPQCPESAAAMQQVMQDAGAPDGVYSTILASDEQVVSLLENPDVQGVSVTGSERAGAAIAEVAGRNLKKVVLELGGSDPFIVFSTGDLDATVYHAATTRLENTGQACNAAKRYIVHDDIYDEFAARLVELFGSDQLRPADPRLEETMIGPVSSTVAADRLADQLARGLEQGARVLVGGQRDGNLFAPTVLVDVTADNDIYHEEVFGPIAVLHRVSSEGEAIALANDTPFGLGAYVFSADLEQAERVADRLQTGMVTINLAHGEAPELPFGGVKRSGYGRELGRLGVDEFVNKRLVRKA</sequence>
<dbReference type="AlphaFoldDB" id="A0A7Y9ZKU0"/>
<dbReference type="PROSITE" id="PS00070">
    <property type="entry name" value="ALDEHYDE_DEHYDR_CYS"/>
    <property type="match status" value="1"/>
</dbReference>
<dbReference type="InterPro" id="IPR047110">
    <property type="entry name" value="GABD/Sad-like"/>
</dbReference>
<dbReference type="Proteomes" id="UP000562045">
    <property type="component" value="Unassembled WGS sequence"/>
</dbReference>
<dbReference type="InterPro" id="IPR016161">
    <property type="entry name" value="Ald_DH/histidinol_DH"/>
</dbReference>
<evidence type="ECO:0000313" key="3">
    <source>
        <dbReference type="EMBL" id="NYI45745.1"/>
    </source>
</evidence>
<dbReference type="InterPro" id="IPR016163">
    <property type="entry name" value="Ald_DH_C"/>
</dbReference>
<dbReference type="Gene3D" id="3.40.605.10">
    <property type="entry name" value="Aldehyde Dehydrogenase, Chain A, domain 1"/>
    <property type="match status" value="1"/>
</dbReference>
<feature type="domain" description="Aldehyde dehydrogenase" evidence="2">
    <location>
        <begin position="4"/>
        <end position="451"/>
    </location>
</feature>
<dbReference type="GO" id="GO:0004777">
    <property type="term" value="F:succinate-semialdehyde dehydrogenase (NAD+) activity"/>
    <property type="evidence" value="ECO:0007669"/>
    <property type="project" value="TreeGrafter"/>
</dbReference>
<dbReference type="EC" id="1.2.1.16" evidence="3"/>
<dbReference type="EC" id="1.2.1.79" evidence="3"/>
<evidence type="ECO:0000259" key="2">
    <source>
        <dbReference type="Pfam" id="PF00171"/>
    </source>
</evidence>
<name>A0A7Y9ZKU0_9ACTN</name>
<dbReference type="SUPFAM" id="SSF53720">
    <property type="entry name" value="ALDH-like"/>
    <property type="match status" value="1"/>
</dbReference>
<dbReference type="Pfam" id="PF00171">
    <property type="entry name" value="Aldedh"/>
    <property type="match status" value="1"/>
</dbReference>
<evidence type="ECO:0000256" key="1">
    <source>
        <dbReference type="ARBA" id="ARBA00023002"/>
    </source>
</evidence>
<dbReference type="InterPro" id="IPR016160">
    <property type="entry name" value="Ald_DH_CS_CYS"/>
</dbReference>
<dbReference type="EMBL" id="JACBZM010000001">
    <property type="protein sequence ID" value="NYI45745.1"/>
    <property type="molecule type" value="Genomic_DNA"/>
</dbReference>
<proteinExistence type="predicted"/>
<dbReference type="Gene3D" id="3.40.309.10">
    <property type="entry name" value="Aldehyde Dehydrogenase, Chain A, domain 2"/>
    <property type="match status" value="1"/>
</dbReference>